<dbReference type="Pfam" id="PF01169">
    <property type="entry name" value="GDT1"/>
    <property type="match status" value="1"/>
</dbReference>
<dbReference type="InterPro" id="IPR036259">
    <property type="entry name" value="MFS_trans_sf"/>
</dbReference>
<evidence type="ECO:0000256" key="2">
    <source>
        <dbReference type="ARBA" id="ARBA00009190"/>
    </source>
</evidence>
<comment type="similarity">
    <text evidence="2 6">Belongs to the GDT1 family.</text>
</comment>
<dbReference type="InterPro" id="IPR001727">
    <property type="entry name" value="GDT1-like"/>
</dbReference>
<reference evidence="7" key="1">
    <citation type="submission" date="2021-01" db="EMBL/GenBank/DDBJ databases">
        <authorList>
            <person name="Corre E."/>
            <person name="Pelletier E."/>
            <person name="Niang G."/>
            <person name="Scheremetjew M."/>
            <person name="Finn R."/>
            <person name="Kale V."/>
            <person name="Holt S."/>
            <person name="Cochrane G."/>
            <person name="Meng A."/>
            <person name="Brown T."/>
            <person name="Cohen L."/>
        </authorList>
    </citation>
    <scope>NUCLEOTIDE SEQUENCE</scope>
    <source>
        <strain evidence="7">CCMP1381</strain>
    </source>
</reference>
<keyword evidence="4 6" id="KW-1133">Transmembrane helix</keyword>
<protein>
    <recommendedName>
        <fullName evidence="6">GDT1 family protein</fullName>
    </recommendedName>
</protein>
<dbReference type="GO" id="GO:0032468">
    <property type="term" value="P:Golgi calcium ion homeostasis"/>
    <property type="evidence" value="ECO:0007669"/>
    <property type="project" value="TreeGrafter"/>
</dbReference>
<proteinExistence type="inferred from homology"/>
<dbReference type="AlphaFoldDB" id="A0A7S2MB63"/>
<feature type="transmembrane region" description="Helical" evidence="6">
    <location>
        <begin position="115"/>
        <end position="137"/>
    </location>
</feature>
<dbReference type="EMBL" id="HBGS01054193">
    <property type="protein sequence ID" value="CAD9473632.1"/>
    <property type="molecule type" value="Transcribed_RNA"/>
</dbReference>
<name>A0A7S2MB63_9STRA</name>
<dbReference type="PANTHER" id="PTHR12608:SF6">
    <property type="entry name" value="PROTEIN PAM71, CHLOROPLASTIC"/>
    <property type="match status" value="1"/>
</dbReference>
<dbReference type="GO" id="GO:0015085">
    <property type="term" value="F:calcium ion transmembrane transporter activity"/>
    <property type="evidence" value="ECO:0007669"/>
    <property type="project" value="TreeGrafter"/>
</dbReference>
<evidence type="ECO:0000256" key="4">
    <source>
        <dbReference type="ARBA" id="ARBA00022989"/>
    </source>
</evidence>
<organism evidence="7">
    <name type="scientific">Octactis speculum</name>
    <dbReference type="NCBI Taxonomy" id="3111310"/>
    <lineage>
        <taxon>Eukaryota</taxon>
        <taxon>Sar</taxon>
        <taxon>Stramenopiles</taxon>
        <taxon>Ochrophyta</taxon>
        <taxon>Dictyochophyceae</taxon>
        <taxon>Dictyochales</taxon>
        <taxon>Dictyochaceae</taxon>
        <taxon>Octactis</taxon>
    </lineage>
</organism>
<accession>A0A7S2MB63</accession>
<keyword evidence="3 6" id="KW-0812">Transmembrane</keyword>
<dbReference type="SUPFAM" id="SSF103473">
    <property type="entry name" value="MFS general substrate transporter"/>
    <property type="match status" value="1"/>
</dbReference>
<evidence type="ECO:0000256" key="5">
    <source>
        <dbReference type="ARBA" id="ARBA00023136"/>
    </source>
</evidence>
<dbReference type="GO" id="GO:0016020">
    <property type="term" value="C:membrane"/>
    <property type="evidence" value="ECO:0007669"/>
    <property type="project" value="UniProtKB-SubCell"/>
</dbReference>
<evidence type="ECO:0000256" key="6">
    <source>
        <dbReference type="RuleBase" id="RU365102"/>
    </source>
</evidence>
<feature type="transmembrane region" description="Helical" evidence="6">
    <location>
        <begin position="144"/>
        <end position="164"/>
    </location>
</feature>
<dbReference type="PANTHER" id="PTHR12608">
    <property type="entry name" value="TRANSMEMBRANE PROTEIN HTP-1 RELATED"/>
    <property type="match status" value="1"/>
</dbReference>
<evidence type="ECO:0000256" key="1">
    <source>
        <dbReference type="ARBA" id="ARBA00004141"/>
    </source>
</evidence>
<keyword evidence="5 6" id="KW-0472">Membrane</keyword>
<dbReference type="GO" id="GO:0005794">
    <property type="term" value="C:Golgi apparatus"/>
    <property type="evidence" value="ECO:0007669"/>
    <property type="project" value="TreeGrafter"/>
</dbReference>
<evidence type="ECO:0000313" key="7">
    <source>
        <dbReference type="EMBL" id="CAD9473632.1"/>
    </source>
</evidence>
<dbReference type="GO" id="GO:0032472">
    <property type="term" value="P:Golgi calcium ion transport"/>
    <property type="evidence" value="ECO:0007669"/>
    <property type="project" value="TreeGrafter"/>
</dbReference>
<evidence type="ECO:0000256" key="3">
    <source>
        <dbReference type="ARBA" id="ARBA00022692"/>
    </source>
</evidence>
<comment type="subcellular location">
    <subcellularLocation>
        <location evidence="1 6">Membrane</location>
        <topology evidence="1 6">Multi-pass membrane protein</topology>
    </subcellularLocation>
</comment>
<sequence length="165" mass="17241">MLSLGGGNHFLRSQLFHSVPSFFETGLPIDDWIAIVAFAYFGFITLKEAYELAPEEKGGELVDAEEALSTVKDPVENVVALIIQTFTLVFAAEFGDRSFLSTIALAAAQNPASVALGAIAAHAIATTLAVIGGAILSKYISEKTVGYVGGSLFILFAALTAIGLG</sequence>
<dbReference type="GO" id="GO:0005384">
    <property type="term" value="F:manganese ion transmembrane transporter activity"/>
    <property type="evidence" value="ECO:0007669"/>
    <property type="project" value="TreeGrafter"/>
</dbReference>
<gene>
    <name evidence="7" type="ORF">DSPE1174_LOCUS27966</name>
</gene>
<comment type="caution">
    <text evidence="6">Lacks conserved residue(s) required for the propagation of feature annotation.</text>
</comment>